<evidence type="ECO:0000313" key="2">
    <source>
        <dbReference type="Proteomes" id="UP001206206"/>
    </source>
</evidence>
<organism evidence="1 2">
    <name type="scientific">Streptantibioticus rubrisoli</name>
    <dbReference type="NCBI Taxonomy" id="1387313"/>
    <lineage>
        <taxon>Bacteria</taxon>
        <taxon>Bacillati</taxon>
        <taxon>Actinomycetota</taxon>
        <taxon>Actinomycetes</taxon>
        <taxon>Kitasatosporales</taxon>
        <taxon>Streptomycetaceae</taxon>
        <taxon>Streptantibioticus</taxon>
    </lineage>
</organism>
<reference evidence="1 2" key="1">
    <citation type="submission" date="2022-06" db="EMBL/GenBank/DDBJ databases">
        <title>Draft genome sequence of type strain Streptomyces rubrisoli DSM 42083.</title>
        <authorList>
            <person name="Duangmal K."/>
            <person name="Klaysubun C."/>
        </authorList>
    </citation>
    <scope>NUCLEOTIDE SEQUENCE [LARGE SCALE GENOMIC DNA]</scope>
    <source>
        <strain evidence="1 2">DSM 42083</strain>
    </source>
</reference>
<accession>A0ABT1P8N6</accession>
<evidence type="ECO:0000313" key="1">
    <source>
        <dbReference type="EMBL" id="MCQ4041727.1"/>
    </source>
</evidence>
<dbReference type="EMBL" id="JANFNH010000004">
    <property type="protein sequence ID" value="MCQ4041727.1"/>
    <property type="molecule type" value="Genomic_DNA"/>
</dbReference>
<keyword evidence="2" id="KW-1185">Reference proteome</keyword>
<proteinExistence type="predicted"/>
<dbReference type="RefSeq" id="WP_255925728.1">
    <property type="nucleotide sequence ID" value="NZ_JANFNH010000004.1"/>
</dbReference>
<dbReference type="Proteomes" id="UP001206206">
    <property type="component" value="Unassembled WGS sequence"/>
</dbReference>
<name>A0ABT1P8N6_9ACTN</name>
<comment type="caution">
    <text evidence="1">The sequence shown here is derived from an EMBL/GenBank/DDBJ whole genome shotgun (WGS) entry which is preliminary data.</text>
</comment>
<protein>
    <submittedName>
        <fullName evidence="1">Uncharacterized protein</fullName>
    </submittedName>
</protein>
<gene>
    <name evidence="1" type="ORF">NON19_06730</name>
</gene>
<sequence length="68" mass="7546">MVVHDVDDAPSGKPPYWGFVTVLVQQPNMAMRQVIVGTRIVTVCEKNTVKPFGGVTVRIRTARWPPVV</sequence>